<dbReference type="OrthoDB" id="7933889at2"/>
<dbReference type="Proteomes" id="UP000018542">
    <property type="component" value="Chromosome"/>
</dbReference>
<dbReference type="AlphaFoldDB" id="V5SFD7"/>
<feature type="compositionally biased region" description="Polar residues" evidence="1">
    <location>
        <begin position="50"/>
        <end position="71"/>
    </location>
</feature>
<feature type="region of interest" description="Disordered" evidence="1">
    <location>
        <begin position="27"/>
        <end position="87"/>
    </location>
</feature>
<dbReference type="PATRIC" id="fig|1029756.8.peg.2859"/>
<organism evidence="2 3">
    <name type="scientific">Hyphomicrobium nitrativorans NL23</name>
    <dbReference type="NCBI Taxonomy" id="1029756"/>
    <lineage>
        <taxon>Bacteria</taxon>
        <taxon>Pseudomonadati</taxon>
        <taxon>Pseudomonadota</taxon>
        <taxon>Alphaproteobacteria</taxon>
        <taxon>Hyphomicrobiales</taxon>
        <taxon>Hyphomicrobiaceae</taxon>
        <taxon>Hyphomicrobium</taxon>
    </lineage>
</organism>
<name>V5SFD7_9HYPH</name>
<dbReference type="STRING" id="1029756.W911_13730"/>
<evidence type="ECO:0000313" key="2">
    <source>
        <dbReference type="EMBL" id="AHB49233.1"/>
    </source>
</evidence>
<evidence type="ECO:0000313" key="3">
    <source>
        <dbReference type="Proteomes" id="UP000018542"/>
    </source>
</evidence>
<proteinExistence type="predicted"/>
<evidence type="ECO:0000256" key="1">
    <source>
        <dbReference type="SAM" id="MobiDB-lite"/>
    </source>
</evidence>
<keyword evidence="3" id="KW-1185">Reference proteome</keyword>
<sequence>MSRPTVLIAVAALAVVLVGMIVIAQDRGPSPVTGGAETRVDAPGTRVESDNTGTTVNAPGTSVDTNESGTRIQAPGVDITVPRRDND</sequence>
<dbReference type="EMBL" id="CP006912">
    <property type="protein sequence ID" value="AHB49233.1"/>
    <property type="molecule type" value="Genomic_DNA"/>
</dbReference>
<gene>
    <name evidence="2" type="ORF">W911_13730</name>
</gene>
<reference evidence="2 3" key="1">
    <citation type="journal article" date="2014" name="Genome Announc.">
        <title>Complete Genome Sequence of Hyphomicrobium nitrativorans Strain NL23, a Denitrifying Bacterium Isolated from Biofilm of a Methanol-Fed Denitrification System Treating Seawater at the Montreal Biodome.</title>
        <authorList>
            <person name="Martineau C."/>
            <person name="Villeneuve C."/>
            <person name="Mauffrey F."/>
            <person name="Villemur R."/>
        </authorList>
    </citation>
    <scope>NUCLEOTIDE SEQUENCE [LARGE SCALE GENOMIC DNA]</scope>
    <source>
        <strain evidence="2">NL23</strain>
    </source>
</reference>
<dbReference type="RefSeq" id="WP_023788067.1">
    <property type="nucleotide sequence ID" value="NC_022997.1"/>
</dbReference>
<dbReference type="KEGG" id="hni:W911_13730"/>
<dbReference type="HOGENOM" id="CLU_2479124_0_0_5"/>
<protein>
    <submittedName>
        <fullName evidence="2">Uncharacterized protein</fullName>
    </submittedName>
</protein>
<accession>V5SFD7</accession>